<reference evidence="2 3" key="1">
    <citation type="journal article" date="2019" name="Sci. Rep.">
        <title>Orb-weaving spider Araneus ventricosus genome elucidates the spidroin gene catalogue.</title>
        <authorList>
            <person name="Kono N."/>
            <person name="Nakamura H."/>
            <person name="Ohtoshi R."/>
            <person name="Moran D.A.P."/>
            <person name="Shinohara A."/>
            <person name="Yoshida Y."/>
            <person name="Fujiwara M."/>
            <person name="Mori M."/>
            <person name="Tomita M."/>
            <person name="Arakawa K."/>
        </authorList>
    </citation>
    <scope>NUCLEOTIDE SEQUENCE [LARGE SCALE GENOMIC DNA]</scope>
</reference>
<keyword evidence="3" id="KW-1185">Reference proteome</keyword>
<sequence>MLKIVFWNANGIKTKINEFRLFVNKYCPDAILLQETHLRPDRKIFLANYNSYYSYRANQHPQHPSGGTAILIRNNIPHNQIIPPNLRYVEACVVAINFKNQDPITLTSIYVPPTSDTSIFTFDIEVLLQISPNQILCGDYNAHHTSWGCNYDCPRGNSIKAFALQAGLEILAPSTPTRFGTNSANTIDFAIVKNFLYPYEIHSISELSSDHNPITLNFFLQYSIPKYPGKLKTNWKKFKDTLKNSEIINPHFVNTAEHLDSIKIETDAFTNELLNVNAIDGTVWKFATPFKKKTKSIPSLNGPGGIANTDLEKANFLAESLETQFTLNNITNPDTEELVADSVMRFRTEANSICKDFDPPLPSEVLDCIKSLSINKAPGIDGINNKMIKNLPLHTILTITTIIHKIMTLGHFPTRWKTATVVPILKPGKDPTDTTSYRPISLSPSLSKIAEHLILKRLNNYLKENNVLCPEQFGFREKLSTSHQLIRVVEYVTEGFANKQKTGAVFLDIQKAFDRV</sequence>
<dbReference type="OrthoDB" id="7698997at2759"/>
<dbReference type="GO" id="GO:0003964">
    <property type="term" value="F:RNA-directed DNA polymerase activity"/>
    <property type="evidence" value="ECO:0007669"/>
    <property type="project" value="UniProtKB-KW"/>
</dbReference>
<dbReference type="AlphaFoldDB" id="A0A4Y2DDJ4"/>
<dbReference type="SUPFAM" id="SSF56672">
    <property type="entry name" value="DNA/RNA polymerases"/>
    <property type="match status" value="1"/>
</dbReference>
<dbReference type="PROSITE" id="PS50878">
    <property type="entry name" value="RT_POL"/>
    <property type="match status" value="1"/>
</dbReference>
<feature type="domain" description="Reverse transcriptase" evidence="1">
    <location>
        <begin position="405"/>
        <end position="516"/>
    </location>
</feature>
<evidence type="ECO:0000313" key="3">
    <source>
        <dbReference type="Proteomes" id="UP000499080"/>
    </source>
</evidence>
<dbReference type="InterPro" id="IPR005135">
    <property type="entry name" value="Endo/exonuclease/phosphatase"/>
</dbReference>
<dbReference type="EMBL" id="BGPR01000336">
    <property type="protein sequence ID" value="GBM13934.1"/>
    <property type="molecule type" value="Genomic_DNA"/>
</dbReference>
<keyword evidence="2" id="KW-0695">RNA-directed DNA polymerase</keyword>
<name>A0A4Y2DDJ4_ARAVE</name>
<dbReference type="InterPro" id="IPR000477">
    <property type="entry name" value="RT_dom"/>
</dbReference>
<protein>
    <submittedName>
        <fullName evidence="2">RNA-directed DNA polymerase from mobile element jockey</fullName>
    </submittedName>
</protein>
<dbReference type="PANTHER" id="PTHR36688:SF1">
    <property type="entry name" value="ENDONUCLEASE_EXONUCLEASE_PHOSPHATASE DOMAIN-CONTAINING PROTEIN"/>
    <property type="match status" value="1"/>
</dbReference>
<accession>A0A4Y2DDJ4</accession>
<organism evidence="2 3">
    <name type="scientific">Araneus ventricosus</name>
    <name type="common">Orbweaver spider</name>
    <name type="synonym">Epeira ventricosa</name>
    <dbReference type="NCBI Taxonomy" id="182803"/>
    <lineage>
        <taxon>Eukaryota</taxon>
        <taxon>Metazoa</taxon>
        <taxon>Ecdysozoa</taxon>
        <taxon>Arthropoda</taxon>
        <taxon>Chelicerata</taxon>
        <taxon>Arachnida</taxon>
        <taxon>Araneae</taxon>
        <taxon>Araneomorphae</taxon>
        <taxon>Entelegynae</taxon>
        <taxon>Araneoidea</taxon>
        <taxon>Araneidae</taxon>
        <taxon>Araneus</taxon>
    </lineage>
</organism>
<keyword evidence="2" id="KW-0808">Transferase</keyword>
<dbReference type="SUPFAM" id="SSF56219">
    <property type="entry name" value="DNase I-like"/>
    <property type="match status" value="1"/>
</dbReference>
<dbReference type="PANTHER" id="PTHR36688">
    <property type="entry name" value="ENDO/EXONUCLEASE/PHOSPHATASE DOMAIN-CONTAINING PROTEIN"/>
    <property type="match status" value="1"/>
</dbReference>
<dbReference type="Pfam" id="PF03372">
    <property type="entry name" value="Exo_endo_phos"/>
    <property type="match status" value="1"/>
</dbReference>
<dbReference type="InterPro" id="IPR036691">
    <property type="entry name" value="Endo/exonu/phosph_ase_sf"/>
</dbReference>
<comment type="caution">
    <text evidence="2">The sequence shown here is derived from an EMBL/GenBank/DDBJ whole genome shotgun (WGS) entry which is preliminary data.</text>
</comment>
<evidence type="ECO:0000313" key="2">
    <source>
        <dbReference type="EMBL" id="GBM13934.1"/>
    </source>
</evidence>
<evidence type="ECO:0000259" key="1">
    <source>
        <dbReference type="PROSITE" id="PS50878"/>
    </source>
</evidence>
<dbReference type="InterPro" id="IPR043502">
    <property type="entry name" value="DNA/RNA_pol_sf"/>
</dbReference>
<dbReference type="Pfam" id="PF00078">
    <property type="entry name" value="RVT_1"/>
    <property type="match status" value="1"/>
</dbReference>
<proteinExistence type="predicted"/>
<dbReference type="Proteomes" id="UP000499080">
    <property type="component" value="Unassembled WGS sequence"/>
</dbReference>
<dbReference type="InterPro" id="IPR052560">
    <property type="entry name" value="RdDP_mobile_element"/>
</dbReference>
<dbReference type="Gene3D" id="3.60.10.10">
    <property type="entry name" value="Endonuclease/exonuclease/phosphatase"/>
    <property type="match status" value="1"/>
</dbReference>
<gene>
    <name evidence="2" type="primary">pol_4334</name>
    <name evidence="2" type="ORF">AVEN_152367_2</name>
</gene>
<keyword evidence="2" id="KW-0548">Nucleotidyltransferase</keyword>